<proteinExistence type="predicted"/>
<name>A0ABV4T4K3_9EURY</name>
<keyword evidence="3" id="KW-1185">Reference proteome</keyword>
<evidence type="ECO:0000313" key="3">
    <source>
        <dbReference type="Proteomes" id="UP001571980"/>
    </source>
</evidence>
<evidence type="ECO:0000313" key="2">
    <source>
        <dbReference type="EMBL" id="MFA4804754.1"/>
    </source>
</evidence>
<dbReference type="Pfam" id="PF10130">
    <property type="entry name" value="PIN_2"/>
    <property type="match status" value="1"/>
</dbReference>
<accession>A0ABV4T4K3</accession>
<protein>
    <submittedName>
        <fullName evidence="2">PIN domain-containing protein</fullName>
    </submittedName>
</protein>
<reference evidence="2 3" key="1">
    <citation type="submission" date="2023-03" db="EMBL/GenBank/DDBJ databases">
        <title>Speciation in Pyrococcus: adaptation to high temperature as a mechanism.</title>
        <authorList>
            <person name="Gu J."/>
        </authorList>
    </citation>
    <scope>NUCLEOTIDE SEQUENCE [LARGE SCALE GENOMIC DNA]</scope>
    <source>
        <strain evidence="2 3">LMOA34</strain>
    </source>
</reference>
<dbReference type="InterPro" id="IPR029060">
    <property type="entry name" value="PIN-like_dom_sf"/>
</dbReference>
<feature type="domain" description="PIN" evidence="1">
    <location>
        <begin position="1"/>
        <end position="62"/>
    </location>
</feature>
<dbReference type="EMBL" id="JARRIG010000005">
    <property type="protein sequence ID" value="MFA4804754.1"/>
    <property type="molecule type" value="Genomic_DNA"/>
</dbReference>
<dbReference type="InterPro" id="IPR002716">
    <property type="entry name" value="PIN_dom"/>
</dbReference>
<evidence type="ECO:0000259" key="1">
    <source>
        <dbReference type="Pfam" id="PF10130"/>
    </source>
</evidence>
<organism evidence="2 3">
    <name type="scientific">Pyrococcus kukulkanii</name>
    <dbReference type="NCBI Taxonomy" id="1609559"/>
    <lineage>
        <taxon>Archaea</taxon>
        <taxon>Methanobacteriati</taxon>
        <taxon>Methanobacteriota</taxon>
        <taxon>Thermococci</taxon>
        <taxon>Thermococcales</taxon>
        <taxon>Thermococcaceae</taxon>
        <taxon>Pyrococcus</taxon>
    </lineage>
</organism>
<dbReference type="Proteomes" id="UP001571980">
    <property type="component" value="Unassembled WGS sequence"/>
</dbReference>
<comment type="caution">
    <text evidence="2">The sequence shown here is derived from an EMBL/GenBank/DDBJ whole genome shotgun (WGS) entry which is preliminary data.</text>
</comment>
<gene>
    <name evidence="2" type="ORF">P8X34_08440</name>
</gene>
<sequence>MTEEEFYKILEEISEIVSLWPIEKYIDFLPIAEEITPDPDDIPFVALALKLNAYLWTNDKRLKEIKEIKVITTPELVRLLNTVTF</sequence>
<dbReference type="SUPFAM" id="SSF88723">
    <property type="entry name" value="PIN domain-like"/>
    <property type="match status" value="1"/>
</dbReference>